<dbReference type="InterPro" id="IPR011012">
    <property type="entry name" value="Longin-like_dom_sf"/>
</dbReference>
<name>A0A0L0DRU1_THETB</name>
<evidence type="ECO:0000256" key="5">
    <source>
        <dbReference type="ARBA" id="ARBA00023136"/>
    </source>
</evidence>
<dbReference type="Proteomes" id="UP000054408">
    <property type="component" value="Unassembled WGS sequence"/>
</dbReference>
<reference evidence="8 9" key="1">
    <citation type="submission" date="2010-05" db="EMBL/GenBank/DDBJ databases">
        <title>The Genome Sequence of Thecamonas trahens ATCC 50062.</title>
        <authorList>
            <consortium name="The Broad Institute Genome Sequencing Platform"/>
            <person name="Russ C."/>
            <person name="Cuomo C."/>
            <person name="Shea T."/>
            <person name="Young S.K."/>
            <person name="Zeng Q."/>
            <person name="Koehrsen M."/>
            <person name="Haas B."/>
            <person name="Borodovsky M."/>
            <person name="Guigo R."/>
            <person name="Alvarado L."/>
            <person name="Berlin A."/>
            <person name="Bochicchio J."/>
            <person name="Borenstein D."/>
            <person name="Chapman S."/>
            <person name="Chen Z."/>
            <person name="Freedman E."/>
            <person name="Gellesch M."/>
            <person name="Goldberg J."/>
            <person name="Griggs A."/>
            <person name="Gujja S."/>
            <person name="Heilman E."/>
            <person name="Heiman D."/>
            <person name="Hepburn T."/>
            <person name="Howarth C."/>
            <person name="Jen D."/>
            <person name="Larson L."/>
            <person name="Mehta T."/>
            <person name="Park D."/>
            <person name="Pearson M."/>
            <person name="Roberts A."/>
            <person name="Saif S."/>
            <person name="Shenoy N."/>
            <person name="Sisk P."/>
            <person name="Stolte C."/>
            <person name="Sykes S."/>
            <person name="Thomson T."/>
            <person name="Walk T."/>
            <person name="White J."/>
            <person name="Yandava C."/>
            <person name="Burger G."/>
            <person name="Gray M.W."/>
            <person name="Holland P.W.H."/>
            <person name="King N."/>
            <person name="Lang F.B.F."/>
            <person name="Roger A.J."/>
            <person name="Ruiz-Trillo I."/>
            <person name="Lander E."/>
            <person name="Nusbaum C."/>
        </authorList>
    </citation>
    <scope>NUCLEOTIDE SEQUENCE [LARGE SCALE GENOMIC DNA]</scope>
    <source>
        <strain evidence="8 9">ATCC 50062</strain>
    </source>
</reference>
<evidence type="ECO:0000256" key="2">
    <source>
        <dbReference type="ARBA" id="ARBA00006972"/>
    </source>
</evidence>
<keyword evidence="4 6" id="KW-0653">Protein transport</keyword>
<dbReference type="InterPro" id="IPR022775">
    <property type="entry name" value="AP_mu_sigma_su"/>
</dbReference>
<dbReference type="OMA" id="ICNDQED"/>
<dbReference type="InterPro" id="IPR016635">
    <property type="entry name" value="AP_complex_ssu"/>
</dbReference>
<dbReference type="PIRSF" id="PIRSF015588">
    <property type="entry name" value="AP_complex_sigma"/>
    <property type="match status" value="1"/>
</dbReference>
<keyword evidence="5 6" id="KW-0472">Membrane</keyword>
<proteinExistence type="inferred from homology"/>
<keyword evidence="9" id="KW-1185">Reference proteome</keyword>
<dbReference type="Gene3D" id="3.30.450.60">
    <property type="match status" value="1"/>
</dbReference>
<evidence type="ECO:0000256" key="4">
    <source>
        <dbReference type="ARBA" id="ARBA00022927"/>
    </source>
</evidence>
<protein>
    <recommendedName>
        <fullName evidence="6">AP complex subunit sigma</fullName>
    </recommendedName>
</protein>
<evidence type="ECO:0000313" key="9">
    <source>
        <dbReference type="Proteomes" id="UP000054408"/>
    </source>
</evidence>
<dbReference type="SUPFAM" id="SSF64356">
    <property type="entry name" value="SNARE-like"/>
    <property type="match status" value="1"/>
</dbReference>
<comment type="similarity">
    <text evidence="2 6">Belongs to the adaptor complexes small subunit family.</text>
</comment>
<evidence type="ECO:0000256" key="3">
    <source>
        <dbReference type="ARBA" id="ARBA00022448"/>
    </source>
</evidence>
<keyword evidence="3 6" id="KW-0813">Transport</keyword>
<evidence type="ECO:0000256" key="6">
    <source>
        <dbReference type="PIRNR" id="PIRNR015588"/>
    </source>
</evidence>
<dbReference type="GO" id="GO:0006886">
    <property type="term" value="P:intracellular protein transport"/>
    <property type="evidence" value="ECO:0007669"/>
    <property type="project" value="UniProtKB-UniRule"/>
</dbReference>
<dbReference type="OrthoDB" id="371463at2759"/>
<dbReference type="GeneID" id="25568275"/>
<dbReference type="STRING" id="461836.A0A0L0DRU1"/>
<evidence type="ECO:0000313" key="8">
    <source>
        <dbReference type="EMBL" id="KNC54143.1"/>
    </source>
</evidence>
<dbReference type="AlphaFoldDB" id="A0A0L0DRU1"/>
<gene>
    <name evidence="8" type="ORF">AMSG_09922</name>
</gene>
<accession>A0A0L0DRU1</accession>
<dbReference type="EMBL" id="GL349486">
    <property type="protein sequence ID" value="KNC54143.1"/>
    <property type="molecule type" value="Genomic_DNA"/>
</dbReference>
<evidence type="ECO:0000256" key="1">
    <source>
        <dbReference type="ARBA" id="ARBA00004308"/>
    </source>
</evidence>
<dbReference type="Pfam" id="PF01217">
    <property type="entry name" value="Clat_adaptor_s"/>
    <property type="match status" value="1"/>
</dbReference>
<feature type="domain" description="AP complex mu/sigma subunit" evidence="7">
    <location>
        <begin position="1"/>
        <end position="116"/>
    </location>
</feature>
<dbReference type="RefSeq" id="XP_013753964.1">
    <property type="nucleotide sequence ID" value="XM_013898510.1"/>
</dbReference>
<comment type="subcellular location">
    <subcellularLocation>
        <location evidence="1">Endomembrane system</location>
    </subcellularLocation>
</comment>
<sequence length="117" mass="13576">MARWFTPYAEEEKAKVVAEVHRLVTSRPLAMSNFLEWTNYRIIYNAYASLYFVACVDLIHFFVEALDAFFGNVCELDLVYNFWKCYAVLDEIVLAGEIMETSKETVLSRLAILESLD</sequence>
<dbReference type="GO" id="GO:0012505">
    <property type="term" value="C:endomembrane system"/>
    <property type="evidence" value="ECO:0007669"/>
    <property type="project" value="UniProtKB-SubCell"/>
</dbReference>
<evidence type="ECO:0000259" key="7">
    <source>
        <dbReference type="Pfam" id="PF01217"/>
    </source>
</evidence>
<organism evidence="8 9">
    <name type="scientific">Thecamonas trahens ATCC 50062</name>
    <dbReference type="NCBI Taxonomy" id="461836"/>
    <lineage>
        <taxon>Eukaryota</taxon>
        <taxon>Apusozoa</taxon>
        <taxon>Apusomonadida</taxon>
        <taxon>Apusomonadidae</taxon>
        <taxon>Thecamonas</taxon>
    </lineage>
</organism>
<dbReference type="PANTHER" id="PTHR11753">
    <property type="entry name" value="ADAPTOR COMPLEXES SMALL SUBUNIT FAMILY"/>
    <property type="match status" value="1"/>
</dbReference>
<dbReference type="eggNOG" id="KOG0935">
    <property type="taxonomic scope" value="Eukaryota"/>
</dbReference>